<dbReference type="KEGG" id="aup:AsAng_0036870"/>
<dbReference type="AlphaFoldDB" id="A0A915YH56"/>
<accession>A0A915YH56</accession>
<proteinExistence type="predicted"/>
<protein>
    <submittedName>
        <fullName evidence="1">Uncharacterized protein</fullName>
    </submittedName>
</protein>
<evidence type="ECO:0000313" key="1">
    <source>
        <dbReference type="EMBL" id="BDS12960.1"/>
    </source>
</evidence>
<organism evidence="1 2">
    <name type="scientific">Aureispira anguillae</name>
    <dbReference type="NCBI Taxonomy" id="2864201"/>
    <lineage>
        <taxon>Bacteria</taxon>
        <taxon>Pseudomonadati</taxon>
        <taxon>Bacteroidota</taxon>
        <taxon>Saprospiria</taxon>
        <taxon>Saprospirales</taxon>
        <taxon>Saprospiraceae</taxon>
        <taxon>Aureispira</taxon>
    </lineage>
</organism>
<dbReference type="EMBL" id="AP026867">
    <property type="protein sequence ID" value="BDS12960.1"/>
    <property type="molecule type" value="Genomic_DNA"/>
</dbReference>
<dbReference type="Proteomes" id="UP001060919">
    <property type="component" value="Chromosome"/>
</dbReference>
<name>A0A915YH56_9BACT</name>
<evidence type="ECO:0000313" key="2">
    <source>
        <dbReference type="Proteomes" id="UP001060919"/>
    </source>
</evidence>
<keyword evidence="2" id="KW-1185">Reference proteome</keyword>
<gene>
    <name evidence="1" type="ORF">AsAng_0036870</name>
</gene>
<sequence length="43" mass="4842">MQSTIYISSTIELTCLNKGKKALVCKQLKEGKKQIPPKCIFDN</sequence>
<reference evidence="1" key="1">
    <citation type="submission" date="2022-09" db="EMBL/GenBank/DDBJ databases">
        <title>Aureispira anguillicida sp. nov., isolated from Leptocephalus of Japanese eel Anguilla japonica.</title>
        <authorList>
            <person name="Yuasa K."/>
            <person name="Mekata T."/>
            <person name="Ikunari K."/>
        </authorList>
    </citation>
    <scope>NUCLEOTIDE SEQUENCE</scope>
    <source>
        <strain evidence="1">EL160426</strain>
    </source>
</reference>